<name>A0A4Q2R9G7_9HYPH</name>
<organism evidence="1 2">
    <name type="scientific">Lichenibacterium ramalinae</name>
    <dbReference type="NCBI Taxonomy" id="2316527"/>
    <lineage>
        <taxon>Bacteria</taxon>
        <taxon>Pseudomonadati</taxon>
        <taxon>Pseudomonadota</taxon>
        <taxon>Alphaproteobacteria</taxon>
        <taxon>Hyphomicrobiales</taxon>
        <taxon>Lichenihabitantaceae</taxon>
        <taxon>Lichenibacterium</taxon>
    </lineage>
</organism>
<dbReference type="Proteomes" id="UP000289411">
    <property type="component" value="Unassembled WGS sequence"/>
</dbReference>
<dbReference type="AlphaFoldDB" id="A0A4Q2R9G7"/>
<protein>
    <submittedName>
        <fullName evidence="1">CxxxxCH/CxxCH domain-containing protein</fullName>
    </submittedName>
</protein>
<gene>
    <name evidence="1" type="ORF">D3272_17960</name>
</gene>
<comment type="caution">
    <text evidence="1">The sequence shown here is derived from an EMBL/GenBank/DDBJ whole genome shotgun (WGS) entry which is preliminary data.</text>
</comment>
<proteinExistence type="predicted"/>
<evidence type="ECO:0000313" key="1">
    <source>
        <dbReference type="EMBL" id="RYB03302.1"/>
    </source>
</evidence>
<keyword evidence="2" id="KW-1185">Reference proteome</keyword>
<reference evidence="1 2" key="2">
    <citation type="submission" date="2019-02" db="EMBL/GenBank/DDBJ databases">
        <title>'Lichenibacterium ramalinii' gen. nov. sp. nov., 'Lichenibacterium minor' gen. nov. sp. nov.</title>
        <authorList>
            <person name="Pankratov T."/>
        </authorList>
    </citation>
    <scope>NUCLEOTIDE SEQUENCE [LARGE SCALE GENOMIC DNA]</scope>
    <source>
        <strain evidence="1 2">RmlP001</strain>
    </source>
</reference>
<accession>A0A4Q2R9G7</accession>
<dbReference type="EMBL" id="QYBC01000015">
    <property type="protein sequence ID" value="RYB03302.1"/>
    <property type="molecule type" value="Genomic_DNA"/>
</dbReference>
<sequence>MVQGWSPTVPDRCPLPPRVFWSSPIISSPGPISTRWPSMVSTNHRPVRMAIHCGLGFSCHSPTQPTGRTVKVTPAWHGSILSFHCGATSGLTPLNAKAPSSNRSWRLTPSASV</sequence>
<reference evidence="1 2" key="1">
    <citation type="submission" date="2018-09" db="EMBL/GenBank/DDBJ databases">
        <authorList>
            <person name="Grouzdev D.S."/>
            <person name="Krutkina M.S."/>
        </authorList>
    </citation>
    <scope>NUCLEOTIDE SEQUENCE [LARGE SCALE GENOMIC DNA]</scope>
    <source>
        <strain evidence="1 2">RmlP001</strain>
    </source>
</reference>
<evidence type="ECO:0000313" key="2">
    <source>
        <dbReference type="Proteomes" id="UP000289411"/>
    </source>
</evidence>